<keyword evidence="14" id="KW-1185">Reference proteome</keyword>
<dbReference type="EMBL" id="MAEM01000318">
    <property type="protein sequence ID" value="OBS01092.1"/>
    <property type="molecule type" value="Genomic_DNA"/>
</dbReference>
<dbReference type="AlphaFoldDB" id="A0A1A6BFD4"/>
<dbReference type="Gene3D" id="3.40.630.10">
    <property type="entry name" value="Zn peptidases"/>
    <property type="match status" value="1"/>
</dbReference>
<dbReference type="Pfam" id="PF04389">
    <property type="entry name" value="Peptidase_M28"/>
    <property type="match status" value="1"/>
</dbReference>
<dbReference type="Pfam" id="PF02225">
    <property type="entry name" value="PA"/>
    <property type="match status" value="1"/>
</dbReference>
<comment type="caution">
    <text evidence="11">The sequence shown here is derived from an EMBL/GenBank/DDBJ whole genome shotgun (WGS) entry which is preliminary data.</text>
</comment>
<dbReference type="RefSeq" id="WP_065134611.1">
    <property type="nucleotide sequence ID" value="NZ_JACKSU010000015.1"/>
</dbReference>
<keyword evidence="7 11" id="KW-0378">Hydrolase</keyword>
<gene>
    <name evidence="11" type="ORF">A9W98_21770</name>
    <name evidence="12" type="ORF">AWC08_01940</name>
</gene>
<reference evidence="11 13" key="2">
    <citation type="submission" date="2016-06" db="EMBL/GenBank/DDBJ databases">
        <authorList>
            <person name="Kjaerup R.B."/>
            <person name="Dalgaard T.S."/>
            <person name="Juul-Madsen H.R."/>
        </authorList>
    </citation>
    <scope>NUCLEOTIDE SEQUENCE [LARGE SCALE GENOMIC DNA]</scope>
    <source>
        <strain evidence="11 13">1245752.6</strain>
    </source>
</reference>
<dbReference type="GO" id="GO:0006508">
    <property type="term" value="P:proteolysis"/>
    <property type="evidence" value="ECO:0007669"/>
    <property type="project" value="UniProtKB-KW"/>
</dbReference>
<dbReference type="PROSITE" id="PS51257">
    <property type="entry name" value="PROKAR_LIPOPROTEIN"/>
    <property type="match status" value="1"/>
</dbReference>
<dbReference type="EMBL" id="LQOY01000200">
    <property type="protein sequence ID" value="ORV73529.1"/>
    <property type="molecule type" value="Genomic_DNA"/>
</dbReference>
<dbReference type="PANTHER" id="PTHR12147">
    <property type="entry name" value="METALLOPEPTIDASE M28 FAMILY MEMBER"/>
    <property type="match status" value="1"/>
</dbReference>
<dbReference type="InterPro" id="IPR003137">
    <property type="entry name" value="PA_domain"/>
</dbReference>
<keyword evidence="5" id="KW-0479">Metal-binding</keyword>
<evidence type="ECO:0000256" key="5">
    <source>
        <dbReference type="ARBA" id="ARBA00022723"/>
    </source>
</evidence>
<dbReference type="Proteomes" id="UP000193928">
    <property type="component" value="Unassembled WGS sequence"/>
</dbReference>
<feature type="domain" description="Peptidase M28" evidence="10">
    <location>
        <begin position="252"/>
        <end position="466"/>
    </location>
</feature>
<evidence type="ECO:0000313" key="11">
    <source>
        <dbReference type="EMBL" id="OBS01092.1"/>
    </source>
</evidence>
<evidence type="ECO:0000313" key="13">
    <source>
        <dbReference type="Proteomes" id="UP000093757"/>
    </source>
</evidence>
<accession>A0A1A6BFD4</accession>
<evidence type="ECO:0000259" key="9">
    <source>
        <dbReference type="Pfam" id="PF02225"/>
    </source>
</evidence>
<dbReference type="FunFam" id="3.40.630.10:FF:000054">
    <property type="entry name" value="Peptide hydrolase"/>
    <property type="match status" value="1"/>
</dbReference>
<dbReference type="GO" id="GO:0008235">
    <property type="term" value="F:metalloexopeptidase activity"/>
    <property type="evidence" value="ECO:0007669"/>
    <property type="project" value="InterPro"/>
</dbReference>
<reference evidence="12 14" key="1">
    <citation type="submission" date="2016-01" db="EMBL/GenBank/DDBJ databases">
        <title>The new phylogeny of the genus Mycobacterium.</title>
        <authorList>
            <person name="Tarcisio F."/>
            <person name="Conor M."/>
            <person name="Antonella G."/>
            <person name="Elisabetta G."/>
            <person name="Giulia F.S."/>
            <person name="Sara T."/>
            <person name="Anna F."/>
            <person name="Clotilde B."/>
            <person name="Roberto B."/>
            <person name="Veronica D.S."/>
            <person name="Fabio R."/>
            <person name="Monica P."/>
            <person name="Olivier J."/>
            <person name="Enrico T."/>
            <person name="Nicola S."/>
        </authorList>
    </citation>
    <scope>NUCLEOTIDE SEQUENCE [LARGE SCALE GENOMIC DNA]</scope>
    <source>
        <strain evidence="12 14">DSM 44160</strain>
    </source>
</reference>
<evidence type="ECO:0000256" key="7">
    <source>
        <dbReference type="ARBA" id="ARBA00022801"/>
    </source>
</evidence>
<dbReference type="CDD" id="cd03876">
    <property type="entry name" value="M28_SGAP_like"/>
    <property type="match status" value="1"/>
</dbReference>
<comment type="similarity">
    <text evidence="2">Belongs to the peptidase M28 family. M28A subfamily.</text>
</comment>
<feature type="domain" description="PA" evidence="9">
    <location>
        <begin position="140"/>
        <end position="229"/>
    </location>
</feature>
<dbReference type="PANTHER" id="PTHR12147:SF26">
    <property type="entry name" value="PEPTIDASE M28 DOMAIN-CONTAINING PROTEIN"/>
    <property type="match status" value="1"/>
</dbReference>
<evidence type="ECO:0000256" key="4">
    <source>
        <dbReference type="ARBA" id="ARBA00022670"/>
    </source>
</evidence>
<dbReference type="InterPro" id="IPR007484">
    <property type="entry name" value="Peptidase_M28"/>
</dbReference>
<evidence type="ECO:0000256" key="2">
    <source>
        <dbReference type="ARBA" id="ARBA00005957"/>
    </source>
</evidence>
<keyword evidence="6" id="KW-0732">Signal</keyword>
<keyword evidence="3" id="KW-0031">Aminopeptidase</keyword>
<dbReference type="GO" id="GO:0004177">
    <property type="term" value="F:aminopeptidase activity"/>
    <property type="evidence" value="ECO:0007669"/>
    <property type="project" value="UniProtKB-KW"/>
</dbReference>
<comment type="cofactor">
    <cofactor evidence="1">
        <name>Zn(2+)</name>
        <dbReference type="ChEBI" id="CHEBI:29105"/>
    </cofactor>
</comment>
<protein>
    <submittedName>
        <fullName evidence="11">Amidohydrolase</fullName>
    </submittedName>
</protein>
<dbReference type="CDD" id="cd04816">
    <property type="entry name" value="PA_SaNapH_like"/>
    <property type="match status" value="1"/>
</dbReference>
<dbReference type="GO" id="GO:0046872">
    <property type="term" value="F:metal ion binding"/>
    <property type="evidence" value="ECO:0007669"/>
    <property type="project" value="UniProtKB-KW"/>
</dbReference>
<dbReference type="InterPro" id="IPR046450">
    <property type="entry name" value="PA_dom_sf"/>
</dbReference>
<sequence>MVHKTKMIPAVMAVVAIVALVAVGCGRGSNQAGSGGGNQAASEFANTIRNKVTADAMMAHLTKLQDIANANNGTRAVGTPGYEASVDYVVETLRKSGFDVQTPEFSARVFHSEKGSVAAGDLTADARALEYSLGTPEAGVTGPLLFAPTGENPGCGPADYDRLPAQGAVIVVDRGGCQFAQKEDAAAQRGAAALIVVDNVDEQSMGGTLGANTEVKIPVVSVTKSVGFQLRSKSGPATIKLSANTQSFKARNVIAQTKSGSPTDVVMAGAHLDSVPEGPGINDNGSGVAAILETAVQLGNSPQVHNAVRFGFWGAEELGLIGSRNYVESLDIEGLKNIALYLNFDMLASPNPGYFTYDGDQSLALDARGQPVVPEGSAGIERTLVAYLKQAGKTAQDTSFDGRSDYDGFTLAGIPSGGLFSGAEVKMSPEQAKLWGGKADEPFDPNYHQKGDTLEHIDRTSLGIQGGGVAYAVALYAQDLGGRNGVPVMEDRTRHVLAKP</sequence>
<keyword evidence="4" id="KW-0645">Protease</keyword>
<evidence type="ECO:0000313" key="12">
    <source>
        <dbReference type="EMBL" id="ORV73529.1"/>
    </source>
</evidence>
<dbReference type="InterPro" id="IPR041756">
    <property type="entry name" value="M28_SGAP-like"/>
</dbReference>
<proteinExistence type="inferred from homology"/>
<organism evidence="11 13">
    <name type="scientific">Mycobacterium gordonae</name>
    <dbReference type="NCBI Taxonomy" id="1778"/>
    <lineage>
        <taxon>Bacteria</taxon>
        <taxon>Bacillati</taxon>
        <taxon>Actinomycetota</taxon>
        <taxon>Actinomycetes</taxon>
        <taxon>Mycobacteriales</taxon>
        <taxon>Mycobacteriaceae</taxon>
        <taxon>Mycobacterium</taxon>
    </lineage>
</organism>
<dbReference type="SUPFAM" id="SSF53187">
    <property type="entry name" value="Zn-dependent exopeptidases"/>
    <property type="match status" value="1"/>
</dbReference>
<evidence type="ECO:0000256" key="8">
    <source>
        <dbReference type="ARBA" id="ARBA00022833"/>
    </source>
</evidence>
<evidence type="ECO:0000259" key="10">
    <source>
        <dbReference type="Pfam" id="PF04389"/>
    </source>
</evidence>
<evidence type="ECO:0000313" key="14">
    <source>
        <dbReference type="Proteomes" id="UP000193928"/>
    </source>
</evidence>
<evidence type="ECO:0000256" key="3">
    <source>
        <dbReference type="ARBA" id="ARBA00022438"/>
    </source>
</evidence>
<dbReference type="Proteomes" id="UP000093757">
    <property type="component" value="Unassembled WGS sequence"/>
</dbReference>
<dbReference type="Gene3D" id="3.50.30.30">
    <property type="match status" value="1"/>
</dbReference>
<keyword evidence="8" id="KW-0862">Zinc</keyword>
<name>A0A1A6BFD4_MYCGO</name>
<dbReference type="SUPFAM" id="SSF52025">
    <property type="entry name" value="PA domain"/>
    <property type="match status" value="1"/>
</dbReference>
<dbReference type="InterPro" id="IPR045175">
    <property type="entry name" value="M28_fam"/>
</dbReference>
<dbReference type="OrthoDB" id="345880at2"/>
<evidence type="ECO:0000256" key="1">
    <source>
        <dbReference type="ARBA" id="ARBA00001947"/>
    </source>
</evidence>
<evidence type="ECO:0000256" key="6">
    <source>
        <dbReference type="ARBA" id="ARBA00022729"/>
    </source>
</evidence>